<dbReference type="EMBL" id="JBBPDW010000003">
    <property type="protein sequence ID" value="KAK7554628.1"/>
    <property type="molecule type" value="Genomic_DNA"/>
</dbReference>
<reference evidence="2 3" key="1">
    <citation type="submission" date="2024-04" db="EMBL/GenBank/DDBJ databases">
        <title>Phyllosticta paracitricarpa is synonymous to the EU quarantine fungus P. citricarpa based on phylogenomic analyses.</title>
        <authorList>
            <consortium name="Lawrence Berkeley National Laboratory"/>
            <person name="Van Ingen-Buijs V.A."/>
            <person name="Van Westerhoven A.C."/>
            <person name="Haridas S."/>
            <person name="Skiadas P."/>
            <person name="Martin F."/>
            <person name="Groenewald J.Z."/>
            <person name="Crous P.W."/>
            <person name="Seidl M.F."/>
        </authorList>
    </citation>
    <scope>NUCLEOTIDE SEQUENCE [LARGE SCALE GENOMIC DNA]</scope>
    <source>
        <strain evidence="2 3">CBS 122670</strain>
    </source>
</reference>
<protein>
    <submittedName>
        <fullName evidence="2">Uncharacterized protein</fullName>
    </submittedName>
</protein>
<feature type="region of interest" description="Disordered" evidence="1">
    <location>
        <begin position="172"/>
        <end position="214"/>
    </location>
</feature>
<keyword evidence="3" id="KW-1185">Reference proteome</keyword>
<name>A0ABR1MQM1_9PEZI</name>
<dbReference type="Proteomes" id="UP001365128">
    <property type="component" value="Unassembled WGS sequence"/>
</dbReference>
<sequence length="484" mass="53820">MELLPTSSPTQSVRLRPSRFAPVFLSIHPSIHPSNANTNYPTHPSIHPSFLLACHHGPWPKNVAHPLAPAAECSLLLYSPCRYVVSRSSQLRHFLLKRLNPSHLLLYFCADSWTLHTYSVMPGPVCCIRPPTSSFDHHGRPACLPATTTTPNTDPLLLFILDPLIFYGSVSSRQDGAGDQQRPEATTCRQWRRGRRGRGRVRHPSRCPSPERGLSLISSAPAIPHHLPRAPPPPHHHHLSNPGPAFPFPRTGHAVEIWPPLQKKILFLSNIWAKLMVSHLSCLFAYNSAPSKLPLSSRHRLDFWQQAMQQVGKQDKTVAAAAAASSSEPPPPQFHHGPFLPARLAVPAAVVAAETAPHHMQHQSTHACIRRAQQFAQQWWSRLPPYMNDPWTNGRTAFSHRHNHVAVVLNRCACCREQRVGMDRVNSRTDWREYCTSTPSKHATASATPSVCECPSAGTCLVALCHLLFHHHLDACLLADKSNG</sequence>
<evidence type="ECO:0000256" key="1">
    <source>
        <dbReference type="SAM" id="MobiDB-lite"/>
    </source>
</evidence>
<evidence type="ECO:0000313" key="2">
    <source>
        <dbReference type="EMBL" id="KAK7554628.1"/>
    </source>
</evidence>
<organism evidence="2 3">
    <name type="scientific">Phyllosticta citricarpa</name>
    <dbReference type="NCBI Taxonomy" id="55181"/>
    <lineage>
        <taxon>Eukaryota</taxon>
        <taxon>Fungi</taxon>
        <taxon>Dikarya</taxon>
        <taxon>Ascomycota</taxon>
        <taxon>Pezizomycotina</taxon>
        <taxon>Dothideomycetes</taxon>
        <taxon>Dothideomycetes incertae sedis</taxon>
        <taxon>Botryosphaeriales</taxon>
        <taxon>Phyllostictaceae</taxon>
        <taxon>Phyllosticta</taxon>
    </lineage>
</organism>
<feature type="compositionally biased region" description="Basic residues" evidence="1">
    <location>
        <begin position="190"/>
        <end position="205"/>
    </location>
</feature>
<evidence type="ECO:0000313" key="3">
    <source>
        <dbReference type="Proteomes" id="UP001365128"/>
    </source>
</evidence>
<accession>A0ABR1MQM1</accession>
<comment type="caution">
    <text evidence="2">The sequence shown here is derived from an EMBL/GenBank/DDBJ whole genome shotgun (WGS) entry which is preliminary data.</text>
</comment>
<proteinExistence type="predicted"/>
<gene>
    <name evidence="2" type="ORF">IWX46DRAFT_624247</name>
</gene>